<dbReference type="Proteomes" id="UP000245626">
    <property type="component" value="Unassembled WGS sequence"/>
</dbReference>
<accession>A0ACD0NLH9</accession>
<sequence length="91" mass="9747">MPIPLPMALLGHPLTGHGTVIVERGNLGGTWVRQGKTGGLGTGESDDDDVESGWEARRRIQPRQILCPQGRVTGSRNGCRQTVQVASDRST</sequence>
<name>A0ACD0NLH9_9BASI</name>
<evidence type="ECO:0000313" key="2">
    <source>
        <dbReference type="Proteomes" id="UP000245626"/>
    </source>
</evidence>
<evidence type="ECO:0000313" key="1">
    <source>
        <dbReference type="EMBL" id="PWN46673.1"/>
    </source>
</evidence>
<keyword evidence="2" id="KW-1185">Reference proteome</keyword>
<proteinExistence type="predicted"/>
<reference evidence="1 2" key="1">
    <citation type="journal article" date="2018" name="Mol. Biol. Evol.">
        <title>Broad Genomic Sampling Reveals a Smut Pathogenic Ancestry of the Fungal Clade Ustilaginomycotina.</title>
        <authorList>
            <person name="Kijpornyongpan T."/>
            <person name="Mondo S.J."/>
            <person name="Barry K."/>
            <person name="Sandor L."/>
            <person name="Lee J."/>
            <person name="Lipzen A."/>
            <person name="Pangilinan J."/>
            <person name="LaButti K."/>
            <person name="Hainaut M."/>
            <person name="Henrissat B."/>
            <person name="Grigoriev I.V."/>
            <person name="Spatafora J.W."/>
            <person name="Aime M.C."/>
        </authorList>
    </citation>
    <scope>NUCLEOTIDE SEQUENCE [LARGE SCALE GENOMIC DNA]</scope>
    <source>
        <strain evidence="1 2">SA 807</strain>
    </source>
</reference>
<organism evidence="1 2">
    <name type="scientific">Violaceomyces palustris</name>
    <dbReference type="NCBI Taxonomy" id="1673888"/>
    <lineage>
        <taxon>Eukaryota</taxon>
        <taxon>Fungi</taxon>
        <taxon>Dikarya</taxon>
        <taxon>Basidiomycota</taxon>
        <taxon>Ustilaginomycotina</taxon>
        <taxon>Ustilaginomycetes</taxon>
        <taxon>Violaceomycetales</taxon>
        <taxon>Violaceomycetaceae</taxon>
        <taxon>Violaceomyces</taxon>
    </lineage>
</organism>
<protein>
    <submittedName>
        <fullName evidence="1">Uncharacterized protein</fullName>
    </submittedName>
</protein>
<gene>
    <name evidence="1" type="ORF">IE53DRAFT_16027</name>
</gene>
<dbReference type="EMBL" id="KZ820787">
    <property type="protein sequence ID" value="PWN46673.1"/>
    <property type="molecule type" value="Genomic_DNA"/>
</dbReference>